<dbReference type="Pfam" id="PF21983">
    <property type="entry name" value="NikA-like"/>
    <property type="match status" value="1"/>
</dbReference>
<reference evidence="1" key="1">
    <citation type="journal article" date="2014" name="Int. J. Syst. Evol. Microbiol.">
        <title>Complete genome sequence of Corynebacterium casei LMG S-19264T (=DSM 44701T), isolated from a smear-ripened cheese.</title>
        <authorList>
            <consortium name="US DOE Joint Genome Institute (JGI-PGF)"/>
            <person name="Walter F."/>
            <person name="Albersmeier A."/>
            <person name="Kalinowski J."/>
            <person name="Ruckert C."/>
        </authorList>
    </citation>
    <scope>NUCLEOTIDE SEQUENCE</scope>
    <source>
        <strain evidence="1">CGMCC 4.5737</strain>
    </source>
</reference>
<gene>
    <name evidence="1" type="ORF">GCM10012275_60660</name>
</gene>
<name>A0A8J3CKT8_9PSEU</name>
<accession>A0A8J3CKT8</accession>
<dbReference type="RefSeq" id="WP_189061862.1">
    <property type="nucleotide sequence ID" value="NZ_BMMK01000054.1"/>
</dbReference>
<sequence length="135" mass="14234">MSAEPTAGKRRGRVPGGRENVVKVRLSDEELVQVRARAVAARMTVPAYLAEAGLQDLRPRQGAALTLPQRRALAAELAGIRRLLSYLGNNINQIATVANATGAVPPEVTGAGEAVARTVARLTDFIADVDPLGRS</sequence>
<comment type="caution">
    <text evidence="1">The sequence shown here is derived from an EMBL/GenBank/DDBJ whole genome shotgun (WGS) entry which is preliminary data.</text>
</comment>
<dbReference type="InterPro" id="IPR053842">
    <property type="entry name" value="NikA-like"/>
</dbReference>
<reference evidence="1" key="2">
    <citation type="submission" date="2020-09" db="EMBL/GenBank/DDBJ databases">
        <authorList>
            <person name="Sun Q."/>
            <person name="Zhou Y."/>
        </authorList>
    </citation>
    <scope>NUCLEOTIDE SEQUENCE</scope>
    <source>
        <strain evidence="1">CGMCC 4.5737</strain>
    </source>
</reference>
<evidence type="ECO:0000313" key="2">
    <source>
        <dbReference type="Proteomes" id="UP000637578"/>
    </source>
</evidence>
<proteinExistence type="predicted"/>
<evidence type="ECO:0008006" key="3">
    <source>
        <dbReference type="Google" id="ProtNLM"/>
    </source>
</evidence>
<evidence type="ECO:0000313" key="1">
    <source>
        <dbReference type="EMBL" id="GGM81942.1"/>
    </source>
</evidence>
<keyword evidence="2" id="KW-1185">Reference proteome</keyword>
<dbReference type="EMBL" id="BMMK01000054">
    <property type="protein sequence ID" value="GGM81942.1"/>
    <property type="molecule type" value="Genomic_DNA"/>
</dbReference>
<dbReference type="Proteomes" id="UP000637578">
    <property type="component" value="Unassembled WGS sequence"/>
</dbReference>
<protein>
    <recommendedName>
        <fullName evidence="3">Bacterial mobilisation domain-containing protein</fullName>
    </recommendedName>
</protein>
<dbReference type="AlphaFoldDB" id="A0A8J3CKT8"/>
<organism evidence="1 2">
    <name type="scientific">Longimycelium tulufanense</name>
    <dbReference type="NCBI Taxonomy" id="907463"/>
    <lineage>
        <taxon>Bacteria</taxon>
        <taxon>Bacillati</taxon>
        <taxon>Actinomycetota</taxon>
        <taxon>Actinomycetes</taxon>
        <taxon>Pseudonocardiales</taxon>
        <taxon>Pseudonocardiaceae</taxon>
        <taxon>Longimycelium</taxon>
    </lineage>
</organism>